<sequence length="48" mass="5418">MDISNTEKVMDLLEDSANTLVIATHDLDILPRFDKIIIMMDGEIKEAV</sequence>
<gene>
    <name evidence="1" type="ORF">NCTC11807_02293</name>
</gene>
<dbReference type="EMBL" id="UHDZ01000001">
    <property type="protein sequence ID" value="SUM73716.1"/>
    <property type="molecule type" value="Genomic_DNA"/>
</dbReference>
<dbReference type="Proteomes" id="UP000255425">
    <property type="component" value="Unassembled WGS sequence"/>
</dbReference>
<accession>A0A380H971</accession>
<keyword evidence="2" id="KW-1185">Reference proteome</keyword>
<protein>
    <submittedName>
        <fullName evidence="1">ABC transporter</fullName>
    </submittedName>
</protein>
<dbReference type="AlphaFoldDB" id="A0A380H971"/>
<organism evidence="1 2">
    <name type="scientific">Staphylococcus saccharolyticus</name>
    <dbReference type="NCBI Taxonomy" id="33028"/>
    <lineage>
        <taxon>Bacteria</taxon>
        <taxon>Bacillati</taxon>
        <taxon>Bacillota</taxon>
        <taxon>Bacilli</taxon>
        <taxon>Bacillales</taxon>
        <taxon>Staphylococcaceae</taxon>
        <taxon>Staphylococcus</taxon>
    </lineage>
</organism>
<evidence type="ECO:0000313" key="1">
    <source>
        <dbReference type="EMBL" id="SUM73716.1"/>
    </source>
</evidence>
<evidence type="ECO:0000313" key="2">
    <source>
        <dbReference type="Proteomes" id="UP000255425"/>
    </source>
</evidence>
<dbReference type="InterPro" id="IPR027417">
    <property type="entry name" value="P-loop_NTPase"/>
</dbReference>
<proteinExistence type="predicted"/>
<dbReference type="SUPFAM" id="SSF52540">
    <property type="entry name" value="P-loop containing nucleoside triphosphate hydrolases"/>
    <property type="match status" value="1"/>
</dbReference>
<dbReference type="Gene3D" id="3.40.50.300">
    <property type="entry name" value="P-loop containing nucleotide triphosphate hydrolases"/>
    <property type="match status" value="1"/>
</dbReference>
<name>A0A380H971_9STAP</name>
<reference evidence="1 2" key="1">
    <citation type="submission" date="2018-06" db="EMBL/GenBank/DDBJ databases">
        <authorList>
            <consortium name="Pathogen Informatics"/>
            <person name="Doyle S."/>
        </authorList>
    </citation>
    <scope>NUCLEOTIDE SEQUENCE [LARGE SCALE GENOMIC DNA]</scope>
    <source>
        <strain evidence="1 2">NCTC11807</strain>
    </source>
</reference>